<dbReference type="Gene3D" id="1.10.220.150">
    <property type="entry name" value="Arf GTPase activating protein"/>
    <property type="match status" value="1"/>
</dbReference>
<keyword evidence="1" id="KW-0343">GTPase activation</keyword>
<evidence type="ECO:0000256" key="1">
    <source>
        <dbReference type="ARBA" id="ARBA00022468"/>
    </source>
</evidence>
<dbReference type="PROSITE" id="PS50115">
    <property type="entry name" value="ARFGAP"/>
    <property type="match status" value="1"/>
</dbReference>
<evidence type="ECO:0000256" key="2">
    <source>
        <dbReference type="ARBA" id="ARBA00022723"/>
    </source>
</evidence>
<dbReference type="InterPro" id="IPR044520">
    <property type="entry name" value="ARF_GAP_AGD5/15"/>
</dbReference>
<dbReference type="SUPFAM" id="SSF57863">
    <property type="entry name" value="ArfGap/RecO-like zinc finger"/>
    <property type="match status" value="1"/>
</dbReference>
<dbReference type="GO" id="GO:0008270">
    <property type="term" value="F:zinc ion binding"/>
    <property type="evidence" value="ECO:0007669"/>
    <property type="project" value="UniProtKB-KW"/>
</dbReference>
<dbReference type="CDD" id="cd08204">
    <property type="entry name" value="ArfGap"/>
    <property type="match status" value="1"/>
</dbReference>
<comment type="caution">
    <text evidence="8">The sequence shown here is derived from an EMBL/GenBank/DDBJ whole genome shotgun (WGS) entry which is preliminary data.</text>
</comment>
<feature type="region of interest" description="Disordered" evidence="6">
    <location>
        <begin position="193"/>
        <end position="248"/>
    </location>
</feature>
<dbReference type="Pfam" id="PF01412">
    <property type="entry name" value="ArfGap"/>
    <property type="match status" value="1"/>
</dbReference>
<keyword evidence="3 5" id="KW-0863">Zinc-finger</keyword>
<organism evidence="8 9">
    <name type="scientific">[Myrmecia] bisecta</name>
    <dbReference type="NCBI Taxonomy" id="41462"/>
    <lineage>
        <taxon>Eukaryota</taxon>
        <taxon>Viridiplantae</taxon>
        <taxon>Chlorophyta</taxon>
        <taxon>core chlorophytes</taxon>
        <taxon>Trebouxiophyceae</taxon>
        <taxon>Trebouxiales</taxon>
        <taxon>Trebouxiaceae</taxon>
        <taxon>Myrmecia</taxon>
    </lineage>
</organism>
<evidence type="ECO:0000256" key="4">
    <source>
        <dbReference type="ARBA" id="ARBA00022833"/>
    </source>
</evidence>
<evidence type="ECO:0000313" key="9">
    <source>
        <dbReference type="Proteomes" id="UP001489004"/>
    </source>
</evidence>
<protein>
    <recommendedName>
        <fullName evidence="7">Arf-GAP domain-containing protein</fullName>
    </recommendedName>
</protein>
<evidence type="ECO:0000259" key="7">
    <source>
        <dbReference type="PROSITE" id="PS50115"/>
    </source>
</evidence>
<evidence type="ECO:0000313" key="8">
    <source>
        <dbReference type="EMBL" id="KAK9817871.1"/>
    </source>
</evidence>
<keyword evidence="4" id="KW-0862">Zinc</keyword>
<dbReference type="InterPro" id="IPR001164">
    <property type="entry name" value="ArfGAP_dom"/>
</dbReference>
<keyword evidence="2" id="KW-0479">Metal-binding</keyword>
<gene>
    <name evidence="8" type="ORF">WJX72_003441</name>
</gene>
<dbReference type="Proteomes" id="UP001489004">
    <property type="component" value="Unassembled WGS sequence"/>
</dbReference>
<proteinExistence type="predicted"/>
<feature type="compositionally biased region" description="Basic and acidic residues" evidence="6">
    <location>
        <begin position="208"/>
        <end position="218"/>
    </location>
</feature>
<feature type="compositionally biased region" description="Low complexity" evidence="6">
    <location>
        <begin position="157"/>
        <end position="175"/>
    </location>
</feature>
<sequence length="288" mass="30374">MSSKASVTKAQNEAHKRILTALMKLEDNRKCADCLGRGPTWASVNLGVFICLNCSGIHRSLGVHNSKVRSTNLDTWLPEQVAFIQRMGNRRANHFWEARLPEGFRRPAEGDMSALSVFIGDKYRNVWDAFQGSEIAAPVTVKPCADDPFASRSAFDDPFASKSSSKPASPSKASANGSTGSFIASFPEAAQPATAAEAKPAAAAPPKKSPEDILKMFDRPASGGGFGGVPMPPQQQHQPPAFGGSVQNGFQSAGGVGFASFPAAQPGSEVAAKLAYNNNAGFLPSSTF</sequence>
<dbReference type="AlphaFoldDB" id="A0AAW1PVX6"/>
<dbReference type="GO" id="GO:0005096">
    <property type="term" value="F:GTPase activator activity"/>
    <property type="evidence" value="ECO:0007669"/>
    <property type="project" value="UniProtKB-KW"/>
</dbReference>
<dbReference type="InterPro" id="IPR037278">
    <property type="entry name" value="ARFGAP/RecO"/>
</dbReference>
<feature type="region of interest" description="Disordered" evidence="6">
    <location>
        <begin position="157"/>
        <end position="179"/>
    </location>
</feature>
<dbReference type="PANTHER" id="PTHR46419">
    <property type="entry name" value="ADP-RIBOSYLATION FACTOR GTPASE-ACTIVATING PROTEIN AGD5"/>
    <property type="match status" value="1"/>
</dbReference>
<dbReference type="EMBL" id="JALJOR010000004">
    <property type="protein sequence ID" value="KAK9817871.1"/>
    <property type="molecule type" value="Genomic_DNA"/>
</dbReference>
<evidence type="ECO:0000256" key="6">
    <source>
        <dbReference type="SAM" id="MobiDB-lite"/>
    </source>
</evidence>
<name>A0AAW1PVX6_9CHLO</name>
<dbReference type="SMART" id="SM00105">
    <property type="entry name" value="ArfGap"/>
    <property type="match status" value="1"/>
</dbReference>
<dbReference type="PRINTS" id="PR00405">
    <property type="entry name" value="REVINTRACTNG"/>
</dbReference>
<dbReference type="InterPro" id="IPR038508">
    <property type="entry name" value="ArfGAP_dom_sf"/>
</dbReference>
<feature type="compositionally biased region" description="Low complexity" evidence="6">
    <location>
        <begin position="193"/>
        <end position="206"/>
    </location>
</feature>
<feature type="domain" description="Arf-GAP" evidence="7">
    <location>
        <begin position="16"/>
        <end position="124"/>
    </location>
</feature>
<accession>A0AAW1PVX6</accession>
<reference evidence="8 9" key="1">
    <citation type="journal article" date="2024" name="Nat. Commun.">
        <title>Phylogenomics reveals the evolutionary origins of lichenization in chlorophyte algae.</title>
        <authorList>
            <person name="Puginier C."/>
            <person name="Libourel C."/>
            <person name="Otte J."/>
            <person name="Skaloud P."/>
            <person name="Haon M."/>
            <person name="Grisel S."/>
            <person name="Petersen M."/>
            <person name="Berrin J.G."/>
            <person name="Delaux P.M."/>
            <person name="Dal Grande F."/>
            <person name="Keller J."/>
        </authorList>
    </citation>
    <scope>NUCLEOTIDE SEQUENCE [LARGE SCALE GENOMIC DNA]</scope>
    <source>
        <strain evidence="8 9">SAG 2043</strain>
    </source>
</reference>
<evidence type="ECO:0000256" key="3">
    <source>
        <dbReference type="ARBA" id="ARBA00022771"/>
    </source>
</evidence>
<keyword evidence="9" id="KW-1185">Reference proteome</keyword>
<dbReference type="FunFam" id="1.10.220.150:FF:000009">
    <property type="entry name" value="stromal membrane-associated protein 1 isoform X1"/>
    <property type="match status" value="1"/>
</dbReference>
<dbReference type="PANTHER" id="PTHR46419:SF2">
    <property type="entry name" value="ADP-RIBOSYLATION FACTOR GTPASE-ACTIVATING PROTEIN AGD5"/>
    <property type="match status" value="1"/>
</dbReference>
<evidence type="ECO:0000256" key="5">
    <source>
        <dbReference type="PROSITE-ProRule" id="PRU00288"/>
    </source>
</evidence>